<organism evidence="1 2">
    <name type="scientific">Larimichthys crocea</name>
    <name type="common">Large yellow croaker</name>
    <name type="synonym">Pseudosciaena crocea</name>
    <dbReference type="NCBI Taxonomy" id="215358"/>
    <lineage>
        <taxon>Eukaryota</taxon>
        <taxon>Metazoa</taxon>
        <taxon>Chordata</taxon>
        <taxon>Craniata</taxon>
        <taxon>Vertebrata</taxon>
        <taxon>Euteleostomi</taxon>
        <taxon>Actinopterygii</taxon>
        <taxon>Neopterygii</taxon>
        <taxon>Teleostei</taxon>
        <taxon>Neoteleostei</taxon>
        <taxon>Acanthomorphata</taxon>
        <taxon>Eupercaria</taxon>
        <taxon>Sciaenidae</taxon>
        <taxon>Larimichthys</taxon>
    </lineage>
</organism>
<evidence type="ECO:0000313" key="1">
    <source>
        <dbReference type="EMBL" id="TMS14297.1"/>
    </source>
</evidence>
<accession>A0ACD3R4M9</accession>
<comment type="caution">
    <text evidence="1">The sequence shown here is derived from an EMBL/GenBank/DDBJ whole genome shotgun (WGS) entry which is preliminary data.</text>
</comment>
<reference evidence="1" key="1">
    <citation type="submission" date="2018-11" db="EMBL/GenBank/DDBJ databases">
        <title>The sequence and de novo assembly of Larimichthys crocea genome using PacBio and Hi-C technologies.</title>
        <authorList>
            <person name="Xu P."/>
            <person name="Chen B."/>
            <person name="Zhou Z."/>
            <person name="Ke Q."/>
            <person name="Wu Y."/>
            <person name="Bai H."/>
            <person name="Pu F."/>
        </authorList>
    </citation>
    <scope>NUCLEOTIDE SEQUENCE</scope>
    <source>
        <tissue evidence="1">Muscle</tissue>
    </source>
</reference>
<keyword evidence="2" id="KW-1185">Reference proteome</keyword>
<evidence type="ECO:0000313" key="2">
    <source>
        <dbReference type="Proteomes" id="UP000793456"/>
    </source>
</evidence>
<sequence length="709" mass="80603">MSGTGKCTSIINLRYQDGSEGSPSNPAKYNNQDYAHLKDSYLRRKQLFVDRTFPPNSQSLGNLSDLSSRRLSQVEWLRPKEIMEAQNISGEPAFCTKGASRFDFGQGSVGNCWFLAAINSLTFHKSLMVQVVPMDQSFNNYAGIFHFRFWRFGKWVDVVIDDYLPTLNKSLLSVRSKSQNEFWAPLLEKAYAKVCGTYADMSAGWSTEAAKDFSGGVHMSYPLRRAHDSGHDKNLWLSLERATGCNSMICCGTAQKGGEIVNTVAHTGLVDAHAYSVTAVTEVEYYGSKVKLVRVMNPWGRQEWNGKWGDKSDMWEKVRPEDREKCFNREDGEFWMELEDFCHYFSNLCICCENPNFLDGDLSCQWQCMIYDGSWVAGKSAGGNVNERTFATNPQYRIQVTVIDEKEQGDVNILLSLMQKPQQENRKEIRTFPMALTLFKVPPGTPQGRLDMNFFGRNRPVKKSQSYTYERDLIEPHSLQPGEYVIVPSTMKPYRNGEFVLSVYSKTDAKITPHDGHDDDDDDEHGHTDLVLPEIPTDGNNDTDKDPIRALFNSYANQKGELDAFQLRKLLNDRFPHGTYRGFGLDTCRSIASSVDTDQKRTTSFSEFSTIWKKLNEYKALFNNADLSKNGSLSDYELQVGIQRAGIDLNDGMVRMLMFRHSGYSSTSLEDFIGLMFRLEKASNVFKNNSSDGVIHLSWEEFSNFSLYN</sequence>
<dbReference type="EMBL" id="CM011683">
    <property type="protein sequence ID" value="TMS14297.1"/>
    <property type="molecule type" value="Genomic_DNA"/>
</dbReference>
<protein>
    <submittedName>
        <fullName evidence="1">Uncharacterized protein</fullName>
    </submittedName>
</protein>
<proteinExistence type="predicted"/>
<name>A0ACD3R4M9_LARCR</name>
<gene>
    <name evidence="1" type="ORF">E3U43_022777</name>
</gene>
<dbReference type="Proteomes" id="UP000793456">
    <property type="component" value="Chromosome X"/>
</dbReference>